<keyword evidence="2" id="KW-1185">Reference proteome</keyword>
<dbReference type="InParanoid" id="C0P0Z1"/>
<accession>C0P0Z1</accession>
<evidence type="ECO:0000313" key="2">
    <source>
        <dbReference type="Proteomes" id="UP000001631"/>
    </source>
</evidence>
<dbReference type="EMBL" id="GG663383">
    <property type="protein sequence ID" value="EEH02627.1"/>
    <property type="molecule type" value="Genomic_DNA"/>
</dbReference>
<dbReference type="GeneID" id="69042087"/>
<dbReference type="AlphaFoldDB" id="C0P0Z1"/>
<sequence>MIDHKRRPASPSRSLTALAVEGMPLLHEFYFQTLSSDIVGCCAVLLCLDRAPFPSRSIVLLTPKHKPSVPGPGTIIISSDVEMDEHRPPARKLQRKRLHTDYSNLRIHNIFEMKHVKKKALKEEVQHLCVEIIRKNELVNRLETEVYDLKHQCQCQICYISPPVLSTVLMIDLNIFKMWYHNF</sequence>
<dbReference type="HOGENOM" id="CLU_1474763_0_0_1"/>
<protein>
    <submittedName>
        <fullName evidence="1">Uncharacterized protein</fullName>
    </submittedName>
</protein>
<proteinExistence type="predicted"/>
<organism evidence="1 2">
    <name type="scientific">Ajellomyces capsulatus (strain G186AR / H82 / ATCC MYA-2454 / RMSCC 2432)</name>
    <name type="common">Darling's disease fungus</name>
    <name type="synonym">Histoplasma capsulatum</name>
    <dbReference type="NCBI Taxonomy" id="447093"/>
    <lineage>
        <taxon>Eukaryota</taxon>
        <taxon>Fungi</taxon>
        <taxon>Dikarya</taxon>
        <taxon>Ascomycota</taxon>
        <taxon>Pezizomycotina</taxon>
        <taxon>Eurotiomycetes</taxon>
        <taxon>Eurotiomycetidae</taxon>
        <taxon>Onygenales</taxon>
        <taxon>Ajellomycetaceae</taxon>
        <taxon>Histoplasma</taxon>
    </lineage>
</organism>
<gene>
    <name evidence="1" type="ORF">HCBG_09071</name>
</gene>
<dbReference type="RefSeq" id="XP_045283108.1">
    <property type="nucleotide sequence ID" value="XM_045436120.1"/>
</dbReference>
<dbReference type="Proteomes" id="UP000001631">
    <property type="component" value="Unassembled WGS sequence"/>
</dbReference>
<evidence type="ECO:0000313" key="1">
    <source>
        <dbReference type="EMBL" id="EEH02627.1"/>
    </source>
</evidence>
<name>C0P0Z1_AJECG</name>
<reference evidence="1" key="1">
    <citation type="submission" date="2009-02" db="EMBL/GenBank/DDBJ databases">
        <title>The Genome Sequence of Ajellomyces capsulatus strain G186AR.</title>
        <authorList>
            <consortium name="The Broad Institute Genome Sequencing Platform"/>
            <person name="Champion M."/>
            <person name="Cuomo C."/>
            <person name="Ma L.-J."/>
            <person name="Henn M.R."/>
            <person name="Sil A."/>
            <person name="Goldman B."/>
            <person name="Young S.K."/>
            <person name="Kodira C.D."/>
            <person name="Zeng Q."/>
            <person name="Koehrsen M."/>
            <person name="Alvarado L."/>
            <person name="Berlin A."/>
            <person name="Borenstein D."/>
            <person name="Chen Z."/>
            <person name="Engels R."/>
            <person name="Freedman E."/>
            <person name="Gellesch M."/>
            <person name="Goldberg J."/>
            <person name="Griggs A."/>
            <person name="Gujja S."/>
            <person name="Heiman D."/>
            <person name="Hepburn T."/>
            <person name="Howarth C."/>
            <person name="Jen D."/>
            <person name="Larson L."/>
            <person name="Lewis B."/>
            <person name="Mehta T."/>
            <person name="Park D."/>
            <person name="Pearson M."/>
            <person name="Roberts A."/>
            <person name="Saif S."/>
            <person name="Shea T."/>
            <person name="Shenoy N."/>
            <person name="Sisk P."/>
            <person name="Stolte C."/>
            <person name="Sykes S."/>
            <person name="Walk T."/>
            <person name="White J."/>
            <person name="Yandava C."/>
            <person name="Klein B."/>
            <person name="McEwen J.G."/>
            <person name="Puccia R."/>
            <person name="Goldman G.H."/>
            <person name="Felipe M.S."/>
            <person name="Nino-Vega G."/>
            <person name="San-Blas G."/>
            <person name="Taylor J."/>
            <person name="Mendoza L."/>
            <person name="Galagan J."/>
            <person name="Nusbaum C."/>
            <person name="Birren B."/>
        </authorList>
    </citation>
    <scope>NUCLEOTIDE SEQUENCE</scope>
    <source>
        <strain evidence="1">G186AR</strain>
    </source>
</reference>
<dbReference type="STRING" id="447093.C0P0Z1"/>